<comment type="caution">
    <text evidence="3">The sequence shown here is derived from an EMBL/GenBank/DDBJ whole genome shotgun (WGS) entry which is preliminary data.</text>
</comment>
<dbReference type="InterPro" id="IPR004147">
    <property type="entry name" value="ABC1_dom"/>
</dbReference>
<protein>
    <submittedName>
        <fullName evidence="3">ABC1 kinase family protein</fullName>
    </submittedName>
</protein>
<dbReference type="InterPro" id="IPR034646">
    <property type="entry name" value="ADCK3_dom"/>
</dbReference>
<evidence type="ECO:0000313" key="4">
    <source>
        <dbReference type="Proteomes" id="UP001595536"/>
    </source>
</evidence>
<reference evidence="4" key="1">
    <citation type="journal article" date="2019" name="Int. J. Syst. Evol. Microbiol.">
        <title>The Global Catalogue of Microorganisms (GCM) 10K type strain sequencing project: providing services to taxonomists for standard genome sequencing and annotation.</title>
        <authorList>
            <consortium name="The Broad Institute Genomics Platform"/>
            <consortium name="The Broad Institute Genome Sequencing Center for Infectious Disease"/>
            <person name="Wu L."/>
            <person name="Ma J."/>
        </authorList>
    </citation>
    <scope>NUCLEOTIDE SEQUENCE [LARGE SCALE GENOMIC DNA]</scope>
    <source>
        <strain evidence="4">CCM 7941</strain>
    </source>
</reference>
<evidence type="ECO:0000259" key="2">
    <source>
        <dbReference type="Pfam" id="PF03109"/>
    </source>
</evidence>
<dbReference type="Pfam" id="PF03109">
    <property type="entry name" value="ABC1"/>
    <property type="match status" value="1"/>
</dbReference>
<dbReference type="CDD" id="cd13970">
    <property type="entry name" value="ABC1_ADCK3"/>
    <property type="match status" value="1"/>
</dbReference>
<keyword evidence="4" id="KW-1185">Reference proteome</keyword>
<dbReference type="SUPFAM" id="SSF56112">
    <property type="entry name" value="Protein kinase-like (PK-like)"/>
    <property type="match status" value="1"/>
</dbReference>
<comment type="similarity">
    <text evidence="1">Belongs to the protein kinase superfamily. ADCK protein kinase family.</text>
</comment>
<keyword evidence="3" id="KW-0418">Kinase</keyword>
<dbReference type="PANTHER" id="PTHR10566">
    <property type="entry name" value="CHAPERONE-ACTIVITY OF BC1 COMPLEX CABC1 -RELATED"/>
    <property type="match status" value="1"/>
</dbReference>
<gene>
    <name evidence="3" type="ORF">ACFOEX_06775</name>
</gene>
<dbReference type="EMBL" id="JBHRUV010000029">
    <property type="protein sequence ID" value="MFC3266051.1"/>
    <property type="molecule type" value="Genomic_DNA"/>
</dbReference>
<dbReference type="PANTHER" id="PTHR10566:SF113">
    <property type="entry name" value="PROTEIN ACTIVITY OF BC1 COMPLEX KINASE 7, CHLOROPLASTIC"/>
    <property type="match status" value="1"/>
</dbReference>
<organism evidence="3 4">
    <name type="scientific">Camelimonas abortus</name>
    <dbReference type="NCBI Taxonomy" id="1017184"/>
    <lineage>
        <taxon>Bacteria</taxon>
        <taxon>Pseudomonadati</taxon>
        <taxon>Pseudomonadota</taxon>
        <taxon>Alphaproteobacteria</taxon>
        <taxon>Hyphomicrobiales</taxon>
        <taxon>Chelatococcaceae</taxon>
        <taxon>Camelimonas</taxon>
    </lineage>
</organism>
<dbReference type="GO" id="GO:0016301">
    <property type="term" value="F:kinase activity"/>
    <property type="evidence" value="ECO:0007669"/>
    <property type="project" value="UniProtKB-KW"/>
</dbReference>
<dbReference type="RefSeq" id="WP_376832668.1">
    <property type="nucleotide sequence ID" value="NZ_JBHLWR010000006.1"/>
</dbReference>
<evidence type="ECO:0000256" key="1">
    <source>
        <dbReference type="ARBA" id="ARBA00009670"/>
    </source>
</evidence>
<sequence length="440" mass="47737">MARYARVGVGLGGAAMRVAGARLRGGDRKAEAAALAGALGGLKGPLMKIAQLAAAIPDLLPAEYAAELQKLQSAAPPMGPAFVRRRMAAELGPQWRARFASFDLEPAAAASLGQVHRAVAHDGAVLACKLQYPDMQSAVAADLRQMELALALHRRLGAAIDASEAAAEIAERLYEELDYRREARCAALYRLMLADVPGVRVPAPRPELSTGRLLTLEWLEGRPLAGWVAAPQETRDRLARAMFHAWWRPFGRYGVIHGDPHPGNYAAFAGDDGEPTGVNLLDFGCIRIFPPDFVAGVVALYRGLLHDRPDEVMHAYRTWGFCNVTRELAGVLDIWARFICGPLLDDRERTIADGVAPGEYGRREAFRVHQELKRLGPLRVPRAFVFMDRAAVGLGAAFLRLDARLNFHRLFEETIAGFSEAALAERQAAALATVGLTGEG</sequence>
<feature type="domain" description="ABC1 atypical kinase-like" evidence="2">
    <location>
        <begin position="70"/>
        <end position="303"/>
    </location>
</feature>
<accession>A0ABV7LDX9</accession>
<dbReference type="InterPro" id="IPR011009">
    <property type="entry name" value="Kinase-like_dom_sf"/>
</dbReference>
<proteinExistence type="inferred from homology"/>
<evidence type="ECO:0000313" key="3">
    <source>
        <dbReference type="EMBL" id="MFC3266051.1"/>
    </source>
</evidence>
<dbReference type="InterPro" id="IPR050154">
    <property type="entry name" value="UbiB_kinase"/>
</dbReference>
<dbReference type="Proteomes" id="UP001595536">
    <property type="component" value="Unassembled WGS sequence"/>
</dbReference>
<name>A0ABV7LDX9_9HYPH</name>
<keyword evidence="3" id="KW-0808">Transferase</keyword>